<evidence type="ECO:0000256" key="1">
    <source>
        <dbReference type="ARBA" id="ARBA00004123"/>
    </source>
</evidence>
<keyword evidence="3" id="KW-0235">DNA replication</keyword>
<dbReference type="GO" id="GO:0005656">
    <property type="term" value="C:nuclear pre-replicative complex"/>
    <property type="evidence" value="ECO:0007669"/>
    <property type="project" value="TreeGrafter"/>
</dbReference>
<evidence type="ECO:0000256" key="3">
    <source>
        <dbReference type="ARBA" id="ARBA00022705"/>
    </source>
</evidence>
<dbReference type="GO" id="GO:0031261">
    <property type="term" value="C:DNA replication preinitiation complex"/>
    <property type="evidence" value="ECO:0007669"/>
    <property type="project" value="TreeGrafter"/>
</dbReference>
<evidence type="ECO:0000256" key="4">
    <source>
        <dbReference type="ARBA" id="ARBA00023125"/>
    </source>
</evidence>
<gene>
    <name evidence="8" type="ORF">E3P86_01995</name>
</gene>
<dbReference type="EMBL" id="SPOI01000087">
    <property type="protein sequence ID" value="TIB37903.1"/>
    <property type="molecule type" value="Genomic_DNA"/>
</dbReference>
<keyword evidence="4" id="KW-0238">DNA-binding</keyword>
<dbReference type="InterPro" id="IPR045667">
    <property type="entry name" value="ORC3_N"/>
</dbReference>
<dbReference type="GO" id="GO:0006270">
    <property type="term" value="P:DNA replication initiation"/>
    <property type="evidence" value="ECO:0007669"/>
    <property type="project" value="TreeGrafter"/>
</dbReference>
<proteinExistence type="inferred from homology"/>
<dbReference type="GO" id="GO:0005664">
    <property type="term" value="C:nuclear origin of replication recognition complex"/>
    <property type="evidence" value="ECO:0007669"/>
    <property type="project" value="InterPro"/>
</dbReference>
<feature type="domain" description="Origin recognition complex subunit 3 winged helix C-terminal" evidence="7">
    <location>
        <begin position="546"/>
        <end position="667"/>
    </location>
</feature>
<name>A0A4T0FJ05_WALIC</name>
<dbReference type="Pfam" id="PF18137">
    <property type="entry name" value="WHD_ORC"/>
    <property type="match status" value="1"/>
</dbReference>
<evidence type="ECO:0000256" key="2">
    <source>
        <dbReference type="ARBA" id="ARBA00010977"/>
    </source>
</evidence>
<organism evidence="8 9">
    <name type="scientific">Wallemia ichthyophaga</name>
    <dbReference type="NCBI Taxonomy" id="245174"/>
    <lineage>
        <taxon>Eukaryota</taxon>
        <taxon>Fungi</taxon>
        <taxon>Dikarya</taxon>
        <taxon>Basidiomycota</taxon>
        <taxon>Wallemiomycotina</taxon>
        <taxon>Wallemiomycetes</taxon>
        <taxon>Wallemiales</taxon>
        <taxon>Wallemiaceae</taxon>
        <taxon>Wallemia</taxon>
    </lineage>
</organism>
<keyword evidence="5" id="KW-0539">Nucleus</keyword>
<dbReference type="Proteomes" id="UP000310689">
    <property type="component" value="Unassembled WGS sequence"/>
</dbReference>
<evidence type="ECO:0000313" key="9">
    <source>
        <dbReference type="Proteomes" id="UP000310689"/>
    </source>
</evidence>
<dbReference type="PANTHER" id="PTHR12748:SF0">
    <property type="entry name" value="ORIGIN RECOGNITION COMPLEX SUBUNIT 3"/>
    <property type="match status" value="1"/>
</dbReference>
<reference evidence="8 9" key="1">
    <citation type="submission" date="2019-03" db="EMBL/GenBank/DDBJ databases">
        <title>Sequencing 23 genomes of Wallemia ichthyophaga.</title>
        <authorList>
            <person name="Gostincar C."/>
        </authorList>
    </citation>
    <scope>NUCLEOTIDE SEQUENCE [LARGE SCALE GENOMIC DNA]</scope>
    <source>
        <strain evidence="8 9">EXF-6200</strain>
    </source>
</reference>
<protein>
    <recommendedName>
        <fullName evidence="10">Origin recognition complex subunit 3</fullName>
    </recommendedName>
</protein>
<comment type="caution">
    <text evidence="8">The sequence shown here is derived from an EMBL/GenBank/DDBJ whole genome shotgun (WGS) entry which is preliminary data.</text>
</comment>
<evidence type="ECO:0000259" key="7">
    <source>
        <dbReference type="Pfam" id="PF18137"/>
    </source>
</evidence>
<dbReference type="Pfam" id="PF07034">
    <property type="entry name" value="ORC3_N"/>
    <property type="match status" value="1"/>
</dbReference>
<comment type="subcellular location">
    <subcellularLocation>
        <location evidence="1">Nucleus</location>
    </subcellularLocation>
</comment>
<evidence type="ECO:0000259" key="6">
    <source>
        <dbReference type="Pfam" id="PF07034"/>
    </source>
</evidence>
<dbReference type="GO" id="GO:0003688">
    <property type="term" value="F:DNA replication origin binding"/>
    <property type="evidence" value="ECO:0007669"/>
    <property type="project" value="TreeGrafter"/>
</dbReference>
<evidence type="ECO:0000256" key="5">
    <source>
        <dbReference type="ARBA" id="ARBA00023242"/>
    </source>
</evidence>
<dbReference type="InterPro" id="IPR040855">
    <property type="entry name" value="ORC_WH_C"/>
</dbReference>
<dbReference type="CDD" id="cd20704">
    <property type="entry name" value="Orc3"/>
    <property type="match status" value="1"/>
</dbReference>
<evidence type="ECO:0000313" key="8">
    <source>
        <dbReference type="EMBL" id="TIB37903.1"/>
    </source>
</evidence>
<dbReference type="InterPro" id="IPR020795">
    <property type="entry name" value="ORC3"/>
</dbReference>
<comment type="similarity">
    <text evidence="2">Belongs to the ORC3 family.</text>
</comment>
<accession>A0A4T0FJ05</accession>
<evidence type="ECO:0008006" key="10">
    <source>
        <dbReference type="Google" id="ProtNLM"/>
    </source>
</evidence>
<dbReference type="AlphaFoldDB" id="A0A4T0FJ05"/>
<feature type="domain" description="Origin recognition complex subunit 3 N-terminal" evidence="6">
    <location>
        <begin position="37"/>
        <end position="315"/>
    </location>
</feature>
<sequence>MAVHKSYLLQAVSVTRRRNSAQSTYLPSFEWDVNGGCDGRLAAFQQSRQSLHHRARQVMDTLLEGVADNALSVLQKSPDVNEEDAIPTCVLVSHEPSSNIVILRRLDQLNQNTHSLLTLELGWQDFGSNPTLQSGVRSIVLGLLSKYADDDAHKRYIKSALNSTDFNTIHKWYKDSYIQDNPPKLVLTLRDFEALPPPMVQDLVSLLTHYRKYIPINLVLCIDSSPAAIYRLLPRYTIIKLAMTQVAAPSANTTFEAIIGELFFSTTYNSPITLSSSAFDVLYDTFNHSHNSFEHLLHTLDMQLLDHFFQPYSIFFDADAVSVESIKDDRVWRYLLSLPSTISYLKQGRQAVDRKLCDELLAEKVNSEGLLKSLRRLRKVFKQSVDEENDAFRALQHLRSFIHSVVPDSKDFLPNAKAQMQAKTHGDLAKIVDKTLQSVSLMSKAQLYEWLSGYADTKSSMKSDQLATKQLMSFMDKFTAHGEIKLNTNEQSTRDPDFVEFTQTCAEEWTQHFIVNLVEERLIPFEEIWRVGVSSDLQMLVNPSPRHAILTALRYPQKLLGQHYPEISLDEAMSSNNAPDTCLAFKCYIEAARVFNLSDWFSAFKSVLESGSDQSKKSKKRKKAGDEDEETIQLQARFTQAVNELDSMGFVKKASARNRNIVARTVFMHVEGDDDEKGVGMETIAE</sequence>
<dbReference type="PANTHER" id="PTHR12748">
    <property type="entry name" value="ORIGIN RECOGNITION COMPLEX SUBUNIT 3"/>
    <property type="match status" value="1"/>
</dbReference>